<dbReference type="InterPro" id="IPR051199">
    <property type="entry name" value="LPS_LOS_Heptosyltrfase"/>
</dbReference>
<proteinExistence type="predicted"/>
<comment type="caution">
    <text evidence="4">The sequence shown here is derived from an EMBL/GenBank/DDBJ whole genome shotgun (WGS) entry which is preliminary data.</text>
</comment>
<dbReference type="Proteomes" id="UP000605992">
    <property type="component" value="Unassembled WGS sequence"/>
</dbReference>
<organism evidence="4 5">
    <name type="scientific">Planotetraspora thailandica</name>
    <dbReference type="NCBI Taxonomy" id="487172"/>
    <lineage>
        <taxon>Bacteria</taxon>
        <taxon>Bacillati</taxon>
        <taxon>Actinomycetota</taxon>
        <taxon>Actinomycetes</taxon>
        <taxon>Streptosporangiales</taxon>
        <taxon>Streptosporangiaceae</taxon>
        <taxon>Planotetraspora</taxon>
    </lineage>
</organism>
<dbReference type="AlphaFoldDB" id="A0A8J3Y2P1"/>
<keyword evidence="2" id="KW-0808">Transferase</keyword>
<dbReference type="EMBL" id="BOOR01000091">
    <property type="protein sequence ID" value="GII59636.1"/>
    <property type="molecule type" value="Genomic_DNA"/>
</dbReference>
<dbReference type="GO" id="GO:0008713">
    <property type="term" value="F:ADP-heptose-lipopolysaccharide heptosyltransferase activity"/>
    <property type="evidence" value="ECO:0007669"/>
    <property type="project" value="TreeGrafter"/>
</dbReference>
<protein>
    <submittedName>
        <fullName evidence="4">LPS biosynthesis-related glycosyltransferase</fullName>
    </submittedName>
</protein>
<dbReference type="CDD" id="cd03789">
    <property type="entry name" value="GT9_LPS_heptosyltransferase"/>
    <property type="match status" value="1"/>
</dbReference>
<evidence type="ECO:0000256" key="2">
    <source>
        <dbReference type="ARBA" id="ARBA00022679"/>
    </source>
</evidence>
<dbReference type="SUPFAM" id="SSF53756">
    <property type="entry name" value="UDP-Glycosyltransferase/glycogen phosphorylase"/>
    <property type="match status" value="1"/>
</dbReference>
<feature type="region of interest" description="Disordered" evidence="3">
    <location>
        <begin position="305"/>
        <end position="326"/>
    </location>
</feature>
<dbReference type="InterPro" id="IPR002201">
    <property type="entry name" value="Glyco_trans_9"/>
</dbReference>
<keyword evidence="1" id="KW-0328">Glycosyltransferase</keyword>
<evidence type="ECO:0000313" key="4">
    <source>
        <dbReference type="EMBL" id="GII59636.1"/>
    </source>
</evidence>
<name>A0A8J3Y2P1_9ACTN</name>
<evidence type="ECO:0000256" key="3">
    <source>
        <dbReference type="SAM" id="MobiDB-lite"/>
    </source>
</evidence>
<dbReference type="Gene3D" id="3.40.50.2000">
    <property type="entry name" value="Glycogen Phosphorylase B"/>
    <property type="match status" value="2"/>
</dbReference>
<keyword evidence="5" id="KW-1185">Reference proteome</keyword>
<evidence type="ECO:0000313" key="5">
    <source>
        <dbReference type="Proteomes" id="UP000605992"/>
    </source>
</evidence>
<dbReference type="GO" id="GO:0009244">
    <property type="term" value="P:lipopolysaccharide core region biosynthetic process"/>
    <property type="evidence" value="ECO:0007669"/>
    <property type="project" value="TreeGrafter"/>
</dbReference>
<gene>
    <name evidence="4" type="ORF">Pth03_80250</name>
</gene>
<accession>A0A8J3Y2P1</accession>
<dbReference type="RefSeq" id="WP_203949683.1">
    <property type="nucleotide sequence ID" value="NZ_BOOR01000091.1"/>
</dbReference>
<dbReference type="PANTHER" id="PTHR30160:SF1">
    <property type="entry name" value="LIPOPOLYSACCHARIDE 1,2-N-ACETYLGLUCOSAMINETRANSFERASE-RELATED"/>
    <property type="match status" value="1"/>
</dbReference>
<dbReference type="GO" id="GO:0005829">
    <property type="term" value="C:cytosol"/>
    <property type="evidence" value="ECO:0007669"/>
    <property type="project" value="TreeGrafter"/>
</dbReference>
<evidence type="ECO:0000256" key="1">
    <source>
        <dbReference type="ARBA" id="ARBA00022676"/>
    </source>
</evidence>
<sequence length="339" mass="35996">MTGLFVGGVEHIAVLQPGALADLLLALPGIEALKHAYPAATITVLGRDWHVPFLRGRPGPVDDVIALPPISGVSSAACGFSAPADLVGELRGRRFDIAVRMSGGGGGCDSFVRGLGAALTAGPCAPGFVRLDRWIPYVDHQHETLRSLEVAGLLGAAVVEIEPRIAVVKNDWAELNRRAGRLPKGLVAVNPGAADHRRRWPLERFAEVADRLGRPVVVTGTGPERETVERMTSAMKRPAMVVVDELSLGGMAALYAACDLLISGEGDPRHLAAATGTPTVGIYWCADMLRRGPLTRGHHRPLISWTARSPEPDGEAGPGSWVDDVTVDDVLEQAEDLLR</sequence>
<dbReference type="Pfam" id="PF01075">
    <property type="entry name" value="Glyco_transf_9"/>
    <property type="match status" value="1"/>
</dbReference>
<dbReference type="PANTHER" id="PTHR30160">
    <property type="entry name" value="TETRAACYLDISACCHARIDE 4'-KINASE-RELATED"/>
    <property type="match status" value="1"/>
</dbReference>
<reference evidence="4" key="1">
    <citation type="submission" date="2021-01" db="EMBL/GenBank/DDBJ databases">
        <title>Whole genome shotgun sequence of Planotetraspora thailandica NBRC 104271.</title>
        <authorList>
            <person name="Komaki H."/>
            <person name="Tamura T."/>
        </authorList>
    </citation>
    <scope>NUCLEOTIDE SEQUENCE</scope>
    <source>
        <strain evidence="4">NBRC 104271</strain>
    </source>
</reference>